<accession>A0A2C5YTE9</accession>
<feature type="region of interest" description="Disordered" evidence="1">
    <location>
        <begin position="248"/>
        <end position="279"/>
    </location>
</feature>
<protein>
    <submittedName>
        <fullName evidence="3">Uncharacterized protein</fullName>
    </submittedName>
</protein>
<keyword evidence="2" id="KW-0472">Membrane</keyword>
<reference evidence="3 4" key="1">
    <citation type="submission" date="2017-06" db="EMBL/GenBank/DDBJ databases">
        <title>Ant-infecting Ophiocordyceps genomes reveal a high diversity of potential behavioral manipulation genes and a possible major role for enterotoxins.</title>
        <authorList>
            <person name="De Bekker C."/>
            <person name="Evans H.C."/>
            <person name="Brachmann A."/>
            <person name="Hughes D.P."/>
        </authorList>
    </citation>
    <scope>NUCLEOTIDE SEQUENCE [LARGE SCALE GENOMIC DNA]</scope>
    <source>
        <strain evidence="3 4">Map16</strain>
    </source>
</reference>
<feature type="compositionally biased region" description="Low complexity" evidence="1">
    <location>
        <begin position="833"/>
        <end position="843"/>
    </location>
</feature>
<sequence length="1105" mass="121689">MSSPATQEGLATVESRYEMGESSARPSLPPSDHDGSRTRRARHRSAGGFMLRDPAPVDRHFAARRRYAHDAPHPKSRATPQTPDPVTDRGLAMSSDPALRDRLASSLVRSSAESDYDTVDVVSEPANDVDTAQIVNMALSLSESRRMASRRNLTRGTPPRLAPVPDGGSASNLRQHLQQQRWSSHVVSPGAASPRRASGVRFGSSRDSDAGLDGQYRYDFSSSTLSRAQKAKDTLELMAEYRRLLPALPPLKAPSTSPPRTPSPARAAKRKATVQPHGREYNPLQYIRNRKVRARERMAISGEKQGFGDVQDVRQWVDRVCQRSPILTADPEDEEDGPLMPPFPGADGPDSQTPTQAATSSSTSSSRAAARSRRPRVDWFIEPCDMIADAYWLEHDHHKLLIEDRQWRKIYPDTGRPISSEAMQPVPSSSEAIAESNTSADLTRSTSTKSRAKQKFQKALPHRHNGSLHGHPHRRHHRALELKRPRRHSTGEALSGGKDASHRTHTNRMSNADELMERQMMNMVADEAQDLEMTDSVVDEDPVITPPVAGHRVSVSTIDSEHRGVEGSPSRRARVDPSSSSSAERAISIPSTIASDAEFAAVERGTTSGSALSSTSGRHDSPTRNALMKLKNVMREKNSETGDGADASQDRDRYPRGRKSTSSPDKKWRRPSSPAKLPAFERPSDSSRPHKRSKSMRHRSDNGGVGLRGLFKGPRLDTVFRGGVFRLNDMLWKKDGPVEPSAAEPDSTDESESERTRGRSRVSPPPLPESRPGPRNFLEFMPEFSHAPGAQSRNAGEGRGKETATSSPSRSSRPSSQMEPLKAPMGGGGGIRSASASPSPFASDVRKPRGADGSDAWDSESYQGSGWGGEAATESDTRPIPDEAQPASSSKQQQQQQQQQHWPVADKARTTGRPSRRDVARLRALLLCSGIKALEINRRALEAPKTAKDGYVGSVPCPAPRDKYLETGRQVSAASQSSTQTWQASAAHLASQTSPALHQRIGAVRARLVDDLSELARKAANEADETGQDLALGQPLKVKHVVDMMDRILRRRHRRLRWLRRALWLMVEWLLVGLMWYVWAVVMLLRLSTGVGMGVWRGVRWLFWL</sequence>
<organism evidence="3 4">
    <name type="scientific">Ophiocordyceps camponoti-rufipedis</name>
    <dbReference type="NCBI Taxonomy" id="2004952"/>
    <lineage>
        <taxon>Eukaryota</taxon>
        <taxon>Fungi</taxon>
        <taxon>Dikarya</taxon>
        <taxon>Ascomycota</taxon>
        <taxon>Pezizomycotina</taxon>
        <taxon>Sordariomycetes</taxon>
        <taxon>Hypocreomycetidae</taxon>
        <taxon>Hypocreales</taxon>
        <taxon>Ophiocordycipitaceae</taxon>
        <taxon>Ophiocordyceps</taxon>
    </lineage>
</organism>
<feature type="compositionally biased region" description="Low complexity" evidence="1">
    <location>
        <begin position="806"/>
        <end position="816"/>
    </location>
</feature>
<keyword evidence="2" id="KW-0812">Transmembrane</keyword>
<dbReference type="AlphaFoldDB" id="A0A2C5YTE9"/>
<dbReference type="PANTHER" id="PTHR38426:SF1">
    <property type="entry name" value="MAINTENANCE OF TELOMERE CAPPING PROTEIN 4"/>
    <property type="match status" value="1"/>
</dbReference>
<dbReference type="PANTHER" id="PTHR38426">
    <property type="entry name" value="MAINTENANCE OF TELOMERE CAPPING PROTEIN 4"/>
    <property type="match status" value="1"/>
</dbReference>
<evidence type="ECO:0000313" key="3">
    <source>
        <dbReference type="EMBL" id="PHH70612.1"/>
    </source>
</evidence>
<evidence type="ECO:0000256" key="2">
    <source>
        <dbReference type="SAM" id="Phobius"/>
    </source>
</evidence>
<evidence type="ECO:0000256" key="1">
    <source>
        <dbReference type="SAM" id="MobiDB-lite"/>
    </source>
</evidence>
<keyword evidence="2" id="KW-1133">Transmembrane helix</keyword>
<feature type="compositionally biased region" description="Polar residues" evidence="1">
    <location>
        <begin position="426"/>
        <end position="449"/>
    </location>
</feature>
<keyword evidence="4" id="KW-1185">Reference proteome</keyword>
<feature type="compositionally biased region" description="Low complexity" evidence="1">
    <location>
        <begin position="605"/>
        <end position="616"/>
    </location>
</feature>
<gene>
    <name evidence="3" type="ORF">CDD80_5891</name>
</gene>
<feature type="compositionally biased region" description="Low complexity" evidence="1">
    <location>
        <begin position="576"/>
        <end position="589"/>
    </location>
</feature>
<dbReference type="EMBL" id="NJES01000606">
    <property type="protein sequence ID" value="PHH70612.1"/>
    <property type="molecule type" value="Genomic_DNA"/>
</dbReference>
<dbReference type="STRING" id="2004952.A0A2C5YTE9"/>
<feature type="region of interest" description="Disordered" evidence="1">
    <location>
        <begin position="1"/>
        <end position="97"/>
    </location>
</feature>
<dbReference type="OrthoDB" id="5402622at2759"/>
<feature type="region of interest" description="Disordered" evidence="1">
    <location>
        <begin position="326"/>
        <end position="374"/>
    </location>
</feature>
<name>A0A2C5YTE9_9HYPO</name>
<feature type="region of interest" description="Disordered" evidence="1">
    <location>
        <begin position="416"/>
        <end position="507"/>
    </location>
</feature>
<feature type="compositionally biased region" description="Basic and acidic residues" evidence="1">
    <location>
        <begin position="904"/>
        <end position="916"/>
    </location>
</feature>
<comment type="caution">
    <text evidence="3">The sequence shown here is derived from an EMBL/GenBank/DDBJ whole genome shotgun (WGS) entry which is preliminary data.</text>
</comment>
<feature type="compositionally biased region" description="Pro residues" evidence="1">
    <location>
        <begin position="248"/>
        <end position="262"/>
    </location>
</feature>
<evidence type="ECO:0000313" key="4">
    <source>
        <dbReference type="Proteomes" id="UP000226431"/>
    </source>
</evidence>
<feature type="region of interest" description="Disordered" evidence="1">
    <location>
        <begin position="146"/>
        <end position="213"/>
    </location>
</feature>
<feature type="transmembrane region" description="Helical" evidence="2">
    <location>
        <begin position="1062"/>
        <end position="1085"/>
    </location>
</feature>
<feature type="region of interest" description="Disordered" evidence="1">
    <location>
        <begin position="543"/>
        <end position="589"/>
    </location>
</feature>
<dbReference type="InterPro" id="IPR038769">
    <property type="entry name" value="MTC4"/>
</dbReference>
<dbReference type="Proteomes" id="UP000226431">
    <property type="component" value="Unassembled WGS sequence"/>
</dbReference>
<feature type="region of interest" description="Disordered" evidence="1">
    <location>
        <begin position="734"/>
        <end position="916"/>
    </location>
</feature>
<feature type="compositionally biased region" description="Polar residues" evidence="1">
    <location>
        <begin position="169"/>
        <end position="186"/>
    </location>
</feature>
<feature type="compositionally biased region" description="Basic residues" evidence="1">
    <location>
        <begin position="450"/>
        <end position="488"/>
    </location>
</feature>
<feature type="compositionally biased region" description="Low complexity" evidence="1">
    <location>
        <begin position="351"/>
        <end position="369"/>
    </location>
</feature>
<feature type="region of interest" description="Disordered" evidence="1">
    <location>
        <begin position="604"/>
        <end position="712"/>
    </location>
</feature>
<proteinExistence type="predicted"/>